<protein>
    <submittedName>
        <fullName evidence="3">Uncharacterized protein</fullName>
    </submittedName>
</protein>
<evidence type="ECO:0000256" key="2">
    <source>
        <dbReference type="SAM" id="Phobius"/>
    </source>
</evidence>
<keyword evidence="4" id="KW-1185">Reference proteome</keyword>
<accession>A0A7R9BPZ6</accession>
<dbReference type="AlphaFoldDB" id="A0A7R9BPZ6"/>
<feature type="region of interest" description="Disordered" evidence="1">
    <location>
        <begin position="204"/>
        <end position="224"/>
    </location>
</feature>
<feature type="compositionally biased region" description="Basic and acidic residues" evidence="1">
    <location>
        <begin position="108"/>
        <end position="121"/>
    </location>
</feature>
<feature type="transmembrane region" description="Helical" evidence="2">
    <location>
        <begin position="302"/>
        <end position="324"/>
    </location>
</feature>
<feature type="compositionally biased region" description="Polar residues" evidence="1">
    <location>
        <begin position="215"/>
        <end position="224"/>
    </location>
</feature>
<keyword evidence="2" id="KW-0812">Transmembrane</keyword>
<name>A0A7R9BPZ6_9CRUS</name>
<reference evidence="3" key="1">
    <citation type="submission" date="2020-11" db="EMBL/GenBank/DDBJ databases">
        <authorList>
            <person name="Tran Van P."/>
        </authorList>
    </citation>
    <scope>NUCLEOTIDE SEQUENCE</scope>
</reference>
<evidence type="ECO:0000313" key="3">
    <source>
        <dbReference type="EMBL" id="CAD7278032.1"/>
    </source>
</evidence>
<sequence>MKRILSKAKNKFKPKPTNTRLSRTPSRQLMEALVTACTSSEQHSPVTMNDIKYSHTDDSKDSTTLTFTSQKQSLYTAGNGESEDDEQLDDESAENEDEIHHSSNKASKHVEYMDEKTEKSWKSNRNAPRISMQDFQHSIGPTLLNQSDSDDENSLLDDDDDDVSPETLASNKELKTRASFRKPNKDSSPLARALKMSITTEFDEAAEEQNHTDEPTSYNMVETTNENNSGKLEELEMLRARLYRLRKRLDEADYTGSHNQGHQTIIGIEQDESWAASLESVYLDASSKWANLTLNWHRTGKLICLGFLIFGLFCFLFMLLITFWRQSKFVYTHQMHPEEFFQPEMITNTTNPETTLTEFPLVEATDEAEVLPESIHHPVPVFKPGTQTNSAEEIQKTNDFMFQLEQKFSRRPLKSEKNIVKIRENLENENFNPYPRCGLNIFAMNADAPALAES</sequence>
<feature type="compositionally biased region" description="Polar residues" evidence="1">
    <location>
        <begin position="62"/>
        <end position="76"/>
    </location>
</feature>
<proteinExistence type="predicted"/>
<keyword evidence="2" id="KW-1133">Transmembrane helix</keyword>
<feature type="compositionally biased region" description="Acidic residues" evidence="1">
    <location>
        <begin position="81"/>
        <end position="97"/>
    </location>
</feature>
<gene>
    <name evidence="3" type="ORF">NMOB1V02_LOCUS5747</name>
</gene>
<organism evidence="3">
    <name type="scientific">Notodromas monacha</name>
    <dbReference type="NCBI Taxonomy" id="399045"/>
    <lineage>
        <taxon>Eukaryota</taxon>
        <taxon>Metazoa</taxon>
        <taxon>Ecdysozoa</taxon>
        <taxon>Arthropoda</taxon>
        <taxon>Crustacea</taxon>
        <taxon>Oligostraca</taxon>
        <taxon>Ostracoda</taxon>
        <taxon>Podocopa</taxon>
        <taxon>Podocopida</taxon>
        <taxon>Cypridocopina</taxon>
        <taxon>Cypridoidea</taxon>
        <taxon>Cyprididae</taxon>
        <taxon>Notodromas</taxon>
    </lineage>
</organism>
<feature type="compositionally biased region" description="Acidic residues" evidence="1">
    <location>
        <begin position="148"/>
        <end position="164"/>
    </location>
</feature>
<evidence type="ECO:0000313" key="4">
    <source>
        <dbReference type="Proteomes" id="UP000678499"/>
    </source>
</evidence>
<evidence type="ECO:0000256" key="1">
    <source>
        <dbReference type="SAM" id="MobiDB-lite"/>
    </source>
</evidence>
<dbReference type="EMBL" id="OA883127">
    <property type="protein sequence ID" value="CAD7278032.1"/>
    <property type="molecule type" value="Genomic_DNA"/>
</dbReference>
<feature type="compositionally biased region" description="Basic and acidic residues" evidence="1">
    <location>
        <begin position="52"/>
        <end position="61"/>
    </location>
</feature>
<feature type="compositionally biased region" description="Basic residues" evidence="1">
    <location>
        <begin position="1"/>
        <end position="14"/>
    </location>
</feature>
<feature type="region of interest" description="Disordered" evidence="1">
    <location>
        <begin position="1"/>
        <end position="191"/>
    </location>
</feature>
<dbReference type="EMBL" id="CAJPEX010001090">
    <property type="protein sequence ID" value="CAG0918184.1"/>
    <property type="molecule type" value="Genomic_DNA"/>
</dbReference>
<feature type="compositionally biased region" description="Polar residues" evidence="1">
    <location>
        <begin position="36"/>
        <end position="47"/>
    </location>
</feature>
<feature type="compositionally biased region" description="Polar residues" evidence="1">
    <location>
        <begin position="16"/>
        <end position="27"/>
    </location>
</feature>
<keyword evidence="2" id="KW-0472">Membrane</keyword>
<dbReference type="Proteomes" id="UP000678499">
    <property type="component" value="Unassembled WGS sequence"/>
</dbReference>